<sequence length="392" mass="43609">MDGRPISDPRKDVGPPMHRVISAPMISRLAEDVADEACDDYVNPHDSSSRWYLVARTFALRQAASLGLGLQHRAAPGAPSTTKTIWLDSTIGGSQGEKIIKVDVWIPRSRPQKVPHKRPAVINFHGGGFVLGQGTDDARWAGALMDGLGAVVFAVNYRLAPAYPFPKPVEDCADAILQIAARADEFNIDRSRILISGFSAGGNLALASWVLLEEPERWNYHIKFPKPAIAGICLFYPLLDWTITRPRKRARCLRPDMTLPSSLTDLFDASYIYPPLPPELRTDCRLSPGLMPDEMLHRLPPMHLCVCEWDMLLPEALTFAERLNSAHKSVIVRIVAKEKHAWDKPPPIQPKESMAIEYAAAIETLRHCLKHAEENNDQTAHFSKLIRANTGT</sequence>
<dbReference type="Pfam" id="PF07859">
    <property type="entry name" value="Abhydrolase_3"/>
    <property type="match status" value="1"/>
</dbReference>
<gene>
    <name evidence="3" type="ORF">VTK73DRAFT_6869</name>
</gene>
<proteinExistence type="predicted"/>
<comment type="caution">
    <text evidence="3">The sequence shown here is derived from an EMBL/GenBank/DDBJ whole genome shotgun (WGS) entry which is preliminary data.</text>
</comment>
<name>A0ABR3XVW8_9PEZI</name>
<keyword evidence="4" id="KW-1185">Reference proteome</keyword>
<evidence type="ECO:0000313" key="3">
    <source>
        <dbReference type="EMBL" id="KAL1879694.1"/>
    </source>
</evidence>
<evidence type="ECO:0000313" key="4">
    <source>
        <dbReference type="Proteomes" id="UP001586593"/>
    </source>
</evidence>
<reference evidence="3 4" key="1">
    <citation type="journal article" date="2024" name="Commun. Biol.">
        <title>Comparative genomic analysis of thermophilic fungi reveals convergent evolutionary adaptations and gene losses.</title>
        <authorList>
            <person name="Steindorff A.S."/>
            <person name="Aguilar-Pontes M.V."/>
            <person name="Robinson A.J."/>
            <person name="Andreopoulos B."/>
            <person name="LaButti K."/>
            <person name="Kuo A."/>
            <person name="Mondo S."/>
            <person name="Riley R."/>
            <person name="Otillar R."/>
            <person name="Haridas S."/>
            <person name="Lipzen A."/>
            <person name="Grimwood J."/>
            <person name="Schmutz J."/>
            <person name="Clum A."/>
            <person name="Reid I.D."/>
            <person name="Moisan M.C."/>
            <person name="Butler G."/>
            <person name="Nguyen T.T.M."/>
            <person name="Dewar K."/>
            <person name="Conant G."/>
            <person name="Drula E."/>
            <person name="Henrissat B."/>
            <person name="Hansel C."/>
            <person name="Singer S."/>
            <person name="Hutchinson M.I."/>
            <person name="de Vries R.P."/>
            <person name="Natvig D.O."/>
            <person name="Powell A.J."/>
            <person name="Tsang A."/>
            <person name="Grigoriev I.V."/>
        </authorList>
    </citation>
    <scope>NUCLEOTIDE SEQUENCE [LARGE SCALE GENOMIC DNA]</scope>
    <source>
        <strain evidence="3 4">ATCC 24622</strain>
    </source>
</reference>
<accession>A0ABR3XVW8</accession>
<evidence type="ECO:0000256" key="1">
    <source>
        <dbReference type="ARBA" id="ARBA00022801"/>
    </source>
</evidence>
<dbReference type="InterPro" id="IPR050300">
    <property type="entry name" value="GDXG_lipolytic_enzyme"/>
</dbReference>
<evidence type="ECO:0000259" key="2">
    <source>
        <dbReference type="Pfam" id="PF07859"/>
    </source>
</evidence>
<dbReference type="InterPro" id="IPR013094">
    <property type="entry name" value="AB_hydrolase_3"/>
</dbReference>
<dbReference type="Gene3D" id="3.40.50.1820">
    <property type="entry name" value="alpha/beta hydrolase"/>
    <property type="match status" value="1"/>
</dbReference>
<feature type="domain" description="Alpha/beta hydrolase fold-3" evidence="2">
    <location>
        <begin position="121"/>
        <end position="342"/>
    </location>
</feature>
<dbReference type="EMBL" id="JAZHXJ010000040">
    <property type="protein sequence ID" value="KAL1879694.1"/>
    <property type="molecule type" value="Genomic_DNA"/>
</dbReference>
<dbReference type="SUPFAM" id="SSF53474">
    <property type="entry name" value="alpha/beta-Hydrolases"/>
    <property type="match status" value="1"/>
</dbReference>
<dbReference type="Proteomes" id="UP001586593">
    <property type="component" value="Unassembled WGS sequence"/>
</dbReference>
<keyword evidence="1" id="KW-0378">Hydrolase</keyword>
<dbReference type="PANTHER" id="PTHR48081">
    <property type="entry name" value="AB HYDROLASE SUPERFAMILY PROTEIN C4A8.06C"/>
    <property type="match status" value="1"/>
</dbReference>
<organism evidence="3 4">
    <name type="scientific">Phialemonium thermophilum</name>
    <dbReference type="NCBI Taxonomy" id="223376"/>
    <lineage>
        <taxon>Eukaryota</taxon>
        <taxon>Fungi</taxon>
        <taxon>Dikarya</taxon>
        <taxon>Ascomycota</taxon>
        <taxon>Pezizomycotina</taxon>
        <taxon>Sordariomycetes</taxon>
        <taxon>Sordariomycetidae</taxon>
        <taxon>Cephalothecales</taxon>
        <taxon>Cephalothecaceae</taxon>
        <taxon>Phialemonium</taxon>
    </lineage>
</organism>
<protein>
    <recommendedName>
        <fullName evidence="2">Alpha/beta hydrolase fold-3 domain-containing protein</fullName>
    </recommendedName>
</protein>
<dbReference type="InterPro" id="IPR029058">
    <property type="entry name" value="AB_hydrolase_fold"/>
</dbReference>